<dbReference type="Pfam" id="PF13545">
    <property type="entry name" value="HTH_Crp_2"/>
    <property type="match status" value="1"/>
</dbReference>
<dbReference type="OrthoDB" id="1116216at2"/>
<dbReference type="InterPro" id="IPR018490">
    <property type="entry name" value="cNMP-bd_dom_sf"/>
</dbReference>
<evidence type="ECO:0000256" key="2">
    <source>
        <dbReference type="ARBA" id="ARBA00023125"/>
    </source>
</evidence>
<accession>A0A096C735</accession>
<evidence type="ECO:0000256" key="3">
    <source>
        <dbReference type="ARBA" id="ARBA00023163"/>
    </source>
</evidence>
<dbReference type="AlphaFoldDB" id="A0A096C735"/>
<dbReference type="Proteomes" id="UP000029614">
    <property type="component" value="Unassembled WGS sequence"/>
</dbReference>
<comment type="caution">
    <text evidence="5">The sequence shown here is derived from an EMBL/GenBank/DDBJ whole genome shotgun (WGS) entry which is preliminary data.</text>
</comment>
<keyword evidence="2" id="KW-0238">DNA-binding</keyword>
<keyword evidence="1" id="KW-0805">Transcription regulation</keyword>
<organism evidence="5 6">
    <name type="scientific">Prevotella amnii DNF00058</name>
    <dbReference type="NCBI Taxonomy" id="1401066"/>
    <lineage>
        <taxon>Bacteria</taxon>
        <taxon>Pseudomonadati</taxon>
        <taxon>Bacteroidota</taxon>
        <taxon>Bacteroidia</taxon>
        <taxon>Bacteroidales</taxon>
        <taxon>Prevotellaceae</taxon>
        <taxon>Prevotella</taxon>
    </lineage>
</organism>
<dbReference type="SUPFAM" id="SSF51206">
    <property type="entry name" value="cAMP-binding domain-like"/>
    <property type="match status" value="1"/>
</dbReference>
<gene>
    <name evidence="5" type="ORF">HMPREF9302_09775</name>
</gene>
<dbReference type="InterPro" id="IPR014710">
    <property type="entry name" value="RmlC-like_jellyroll"/>
</dbReference>
<dbReference type="GO" id="GO:0003677">
    <property type="term" value="F:DNA binding"/>
    <property type="evidence" value="ECO:0007669"/>
    <property type="project" value="UniProtKB-KW"/>
</dbReference>
<sequence>MEKRIIESLKNCPLFVEMNEIEIEMTLINTPYSIINLEAHDVYALAGMPCKYADIIICGTLVCRMASLSGKQVEVSKLSEGNIIAPALIFAQNKEMPVSVETISRVKILRLRPEELKKLIDNDEHLRMNFIRILSNINMFLTQKIKFLSLFTIKEKVAYLLLECAGEQGSNSIHLTRSRKEIADSFGIQKFSLLRVLSHFEKDGAITIKGKDITILDKKKMLK</sequence>
<dbReference type="InterPro" id="IPR012318">
    <property type="entry name" value="HTH_CRP"/>
</dbReference>
<keyword evidence="3" id="KW-0804">Transcription</keyword>
<dbReference type="RefSeq" id="WP_008446939.1">
    <property type="nucleotide sequence ID" value="NZ_JRNU01000072.1"/>
</dbReference>
<feature type="domain" description="HTH crp-type" evidence="4">
    <location>
        <begin position="151"/>
        <end position="219"/>
    </location>
</feature>
<evidence type="ECO:0000256" key="1">
    <source>
        <dbReference type="ARBA" id="ARBA00023015"/>
    </source>
</evidence>
<dbReference type="GO" id="GO:0006355">
    <property type="term" value="P:regulation of DNA-templated transcription"/>
    <property type="evidence" value="ECO:0007669"/>
    <property type="project" value="InterPro"/>
</dbReference>
<dbReference type="Gene3D" id="2.60.120.10">
    <property type="entry name" value="Jelly Rolls"/>
    <property type="match status" value="1"/>
</dbReference>
<dbReference type="SUPFAM" id="SSF46785">
    <property type="entry name" value="Winged helix' DNA-binding domain"/>
    <property type="match status" value="1"/>
</dbReference>
<dbReference type="EMBL" id="JRNU01000072">
    <property type="protein sequence ID" value="KGF50742.1"/>
    <property type="molecule type" value="Genomic_DNA"/>
</dbReference>
<proteinExistence type="predicted"/>
<keyword evidence="6" id="KW-1185">Reference proteome</keyword>
<evidence type="ECO:0000313" key="5">
    <source>
        <dbReference type="EMBL" id="KGF50742.1"/>
    </source>
</evidence>
<dbReference type="InterPro" id="IPR000595">
    <property type="entry name" value="cNMP-bd_dom"/>
</dbReference>
<dbReference type="PROSITE" id="PS51063">
    <property type="entry name" value="HTH_CRP_2"/>
    <property type="match status" value="1"/>
</dbReference>
<dbReference type="Pfam" id="PF00027">
    <property type="entry name" value="cNMP_binding"/>
    <property type="match status" value="1"/>
</dbReference>
<evidence type="ECO:0000313" key="6">
    <source>
        <dbReference type="Proteomes" id="UP000029614"/>
    </source>
</evidence>
<protein>
    <submittedName>
        <fullName evidence="5">Transcriptional regulator</fullName>
    </submittedName>
</protein>
<name>A0A096C735_9BACT</name>
<dbReference type="InterPro" id="IPR036390">
    <property type="entry name" value="WH_DNA-bd_sf"/>
</dbReference>
<reference evidence="5 6" key="1">
    <citation type="submission" date="2014-07" db="EMBL/GenBank/DDBJ databases">
        <authorList>
            <person name="McCorrison J."/>
            <person name="Sanka R."/>
            <person name="Torralba M."/>
            <person name="Gillis M."/>
            <person name="Haft D.H."/>
            <person name="Methe B."/>
            <person name="Sutton G."/>
            <person name="Nelson K.E."/>
        </authorList>
    </citation>
    <scope>NUCLEOTIDE SEQUENCE [LARGE SCALE GENOMIC DNA]</scope>
    <source>
        <strain evidence="5 6">DNF00058</strain>
    </source>
</reference>
<evidence type="ECO:0000259" key="4">
    <source>
        <dbReference type="PROSITE" id="PS51063"/>
    </source>
</evidence>